<accession>A0ABQ3Y3N4</accession>
<dbReference type="InterPro" id="IPR050832">
    <property type="entry name" value="Bact_Acetyltransf"/>
</dbReference>
<evidence type="ECO:0000256" key="2">
    <source>
        <dbReference type="ARBA" id="ARBA00023315"/>
    </source>
</evidence>
<sequence>MAALAELRDIAAERVGAFGDWMIAHAGTHLPFVAEVAGRVVGAAWLHVASRVPGGAAFERGYGDVQSVMVRQEWRNRGVGAALMAAILDEARERGLQHVTVHSGRRAVDFYARNGFAHHRQLLLWEPGVTP</sequence>
<keyword evidence="2" id="KW-0012">Acyltransferase</keyword>
<keyword evidence="5" id="KW-1185">Reference proteome</keyword>
<evidence type="ECO:0000313" key="4">
    <source>
        <dbReference type="EMBL" id="GID74604.1"/>
    </source>
</evidence>
<name>A0ABQ3Y3N4_9ACTN</name>
<dbReference type="InterPro" id="IPR016181">
    <property type="entry name" value="Acyl_CoA_acyltransferase"/>
</dbReference>
<evidence type="ECO:0000256" key="1">
    <source>
        <dbReference type="ARBA" id="ARBA00022679"/>
    </source>
</evidence>
<dbReference type="Gene3D" id="3.40.630.30">
    <property type="match status" value="1"/>
</dbReference>
<evidence type="ECO:0000259" key="3">
    <source>
        <dbReference type="PROSITE" id="PS51186"/>
    </source>
</evidence>
<dbReference type="PANTHER" id="PTHR43877">
    <property type="entry name" value="AMINOALKYLPHOSPHONATE N-ACETYLTRANSFERASE-RELATED-RELATED"/>
    <property type="match status" value="1"/>
</dbReference>
<organism evidence="4 5">
    <name type="scientific">Paractinoplanes deccanensis</name>
    <dbReference type="NCBI Taxonomy" id="113561"/>
    <lineage>
        <taxon>Bacteria</taxon>
        <taxon>Bacillati</taxon>
        <taxon>Actinomycetota</taxon>
        <taxon>Actinomycetes</taxon>
        <taxon>Micromonosporales</taxon>
        <taxon>Micromonosporaceae</taxon>
        <taxon>Paractinoplanes</taxon>
    </lineage>
</organism>
<dbReference type="EMBL" id="BOMI01000063">
    <property type="protein sequence ID" value="GID74604.1"/>
    <property type="molecule type" value="Genomic_DNA"/>
</dbReference>
<protein>
    <recommendedName>
        <fullName evidence="3">N-acetyltransferase domain-containing protein</fullName>
    </recommendedName>
</protein>
<gene>
    <name evidence="4" type="ORF">Ade02nite_32450</name>
</gene>
<keyword evidence="1" id="KW-0808">Transferase</keyword>
<evidence type="ECO:0000313" key="5">
    <source>
        <dbReference type="Proteomes" id="UP000609879"/>
    </source>
</evidence>
<dbReference type="InterPro" id="IPR000182">
    <property type="entry name" value="GNAT_dom"/>
</dbReference>
<dbReference type="Proteomes" id="UP000609879">
    <property type="component" value="Unassembled WGS sequence"/>
</dbReference>
<dbReference type="CDD" id="cd04301">
    <property type="entry name" value="NAT_SF"/>
    <property type="match status" value="1"/>
</dbReference>
<reference evidence="4 5" key="1">
    <citation type="submission" date="2021-01" db="EMBL/GenBank/DDBJ databases">
        <title>Whole genome shotgun sequence of Actinoplanes deccanensis NBRC 13994.</title>
        <authorList>
            <person name="Komaki H."/>
            <person name="Tamura T."/>
        </authorList>
    </citation>
    <scope>NUCLEOTIDE SEQUENCE [LARGE SCALE GENOMIC DNA]</scope>
    <source>
        <strain evidence="4 5">NBRC 13994</strain>
    </source>
</reference>
<dbReference type="PROSITE" id="PS51186">
    <property type="entry name" value="GNAT"/>
    <property type="match status" value="1"/>
</dbReference>
<feature type="domain" description="N-acetyltransferase" evidence="3">
    <location>
        <begin position="1"/>
        <end position="131"/>
    </location>
</feature>
<dbReference type="Pfam" id="PF00583">
    <property type="entry name" value="Acetyltransf_1"/>
    <property type="match status" value="1"/>
</dbReference>
<dbReference type="SUPFAM" id="SSF55729">
    <property type="entry name" value="Acyl-CoA N-acyltransferases (Nat)"/>
    <property type="match status" value="1"/>
</dbReference>
<comment type="caution">
    <text evidence="4">The sequence shown here is derived from an EMBL/GenBank/DDBJ whole genome shotgun (WGS) entry which is preliminary data.</text>
</comment>
<proteinExistence type="predicted"/>